<feature type="chain" id="PRO_5027558179" evidence="2">
    <location>
        <begin position="30"/>
        <end position="206"/>
    </location>
</feature>
<dbReference type="Proteomes" id="UP000752696">
    <property type="component" value="Unassembled WGS sequence"/>
</dbReference>
<evidence type="ECO:0000313" key="4">
    <source>
        <dbReference type="Proteomes" id="UP000752696"/>
    </source>
</evidence>
<gene>
    <name evidence="3" type="ORF">MHI_LOCUS202785</name>
</gene>
<evidence type="ECO:0000256" key="1">
    <source>
        <dbReference type="SAM" id="MobiDB-lite"/>
    </source>
</evidence>
<feature type="region of interest" description="Disordered" evidence="1">
    <location>
        <begin position="124"/>
        <end position="152"/>
    </location>
</feature>
<organism evidence="3 4">
    <name type="scientific">Heterotrigona itama</name>
    <dbReference type="NCBI Taxonomy" id="395501"/>
    <lineage>
        <taxon>Eukaryota</taxon>
        <taxon>Metazoa</taxon>
        <taxon>Ecdysozoa</taxon>
        <taxon>Arthropoda</taxon>
        <taxon>Hexapoda</taxon>
        <taxon>Insecta</taxon>
        <taxon>Pterygota</taxon>
        <taxon>Neoptera</taxon>
        <taxon>Endopterygota</taxon>
        <taxon>Hymenoptera</taxon>
        <taxon>Apocrita</taxon>
        <taxon>Aculeata</taxon>
        <taxon>Apoidea</taxon>
        <taxon>Anthophila</taxon>
        <taxon>Apidae</taxon>
        <taxon>Heterotrigona</taxon>
    </lineage>
</organism>
<feature type="signal peptide" evidence="2">
    <location>
        <begin position="1"/>
        <end position="29"/>
    </location>
</feature>
<name>A0A6V7GXE6_9HYME</name>
<keyword evidence="2" id="KW-0732">Signal</keyword>
<dbReference type="AlphaFoldDB" id="A0A6V7GXE6"/>
<proteinExistence type="predicted"/>
<protein>
    <submittedName>
        <fullName evidence="3">Uncharacterized protein</fullName>
    </submittedName>
</protein>
<sequence>MWQLRETFRFRQLRFSLCITALCTWQGQFCEIDYCLIDFGVFECIVKRKRSFRISISPRAHPCPGRVEVPCGRLNFEAHFKRLASKMQTASATLERFLPNIGQPSEKVRHLYHGYAKINGTVRGADLGKQHRDGRRQNPPPGATPDDHKNNPCLINTFPRAGRDRFRILPLVRIRQSSAVVTTKMATAQKREQTQRWAQETWNWDL</sequence>
<evidence type="ECO:0000313" key="3">
    <source>
        <dbReference type="EMBL" id="CAD1470810.1"/>
    </source>
</evidence>
<dbReference type="EMBL" id="CAJDYZ010003997">
    <property type="protein sequence ID" value="CAD1470810.1"/>
    <property type="molecule type" value="Genomic_DNA"/>
</dbReference>
<keyword evidence="4" id="KW-1185">Reference proteome</keyword>
<comment type="caution">
    <text evidence="3">The sequence shown here is derived from an EMBL/GenBank/DDBJ whole genome shotgun (WGS) entry which is preliminary data.</text>
</comment>
<evidence type="ECO:0000256" key="2">
    <source>
        <dbReference type="SAM" id="SignalP"/>
    </source>
</evidence>
<reference evidence="3" key="1">
    <citation type="submission" date="2020-07" db="EMBL/GenBank/DDBJ databases">
        <authorList>
            <person name="Nazaruddin N."/>
        </authorList>
    </citation>
    <scope>NUCLEOTIDE SEQUENCE</scope>
</reference>
<accession>A0A6V7GXE6</accession>